<organism evidence="1 2">
    <name type="scientific">Vigna unguiculata</name>
    <name type="common">Cowpea</name>
    <dbReference type="NCBI Taxonomy" id="3917"/>
    <lineage>
        <taxon>Eukaryota</taxon>
        <taxon>Viridiplantae</taxon>
        <taxon>Streptophyta</taxon>
        <taxon>Embryophyta</taxon>
        <taxon>Tracheophyta</taxon>
        <taxon>Spermatophyta</taxon>
        <taxon>Magnoliopsida</taxon>
        <taxon>eudicotyledons</taxon>
        <taxon>Gunneridae</taxon>
        <taxon>Pentapetalae</taxon>
        <taxon>rosids</taxon>
        <taxon>fabids</taxon>
        <taxon>Fabales</taxon>
        <taxon>Fabaceae</taxon>
        <taxon>Papilionoideae</taxon>
        <taxon>50 kb inversion clade</taxon>
        <taxon>NPAAA clade</taxon>
        <taxon>indigoferoid/millettioid clade</taxon>
        <taxon>Phaseoleae</taxon>
        <taxon>Vigna</taxon>
    </lineage>
</organism>
<gene>
    <name evidence="1" type="ORF">DEO72_LG5g1358</name>
</gene>
<name>A0A4D6LZ91_VIGUN</name>
<dbReference type="EMBL" id="CP039349">
    <property type="protein sequence ID" value="QCD93286.1"/>
    <property type="molecule type" value="Genomic_DNA"/>
</dbReference>
<reference evidence="1 2" key="1">
    <citation type="submission" date="2019-04" db="EMBL/GenBank/DDBJ databases">
        <title>An improved genome assembly and genetic linkage map for asparagus bean, Vigna unguiculata ssp. sesquipedialis.</title>
        <authorList>
            <person name="Xia Q."/>
            <person name="Zhang R."/>
            <person name="Dong Y."/>
        </authorList>
    </citation>
    <scope>NUCLEOTIDE SEQUENCE [LARGE SCALE GENOMIC DNA]</scope>
    <source>
        <tissue evidence="1">Leaf</tissue>
    </source>
</reference>
<evidence type="ECO:0000313" key="2">
    <source>
        <dbReference type="Proteomes" id="UP000501690"/>
    </source>
</evidence>
<proteinExistence type="predicted"/>
<keyword evidence="2" id="KW-1185">Reference proteome</keyword>
<dbReference type="Proteomes" id="UP000501690">
    <property type="component" value="Linkage Group LG5"/>
</dbReference>
<accession>A0A4D6LZ91</accession>
<sequence length="176" mass="20020">MYGLDLLTLEPVRYVSHFPFLFLRSLSLFLNTVLLSSNIVHCFVVLAFQHSPSLCEVTVVVTVQSHRRRDRAKSPLSSLCEVAITVTMRSRSRRHRVKSPSSCEVATTVRRSHHHAKSPRHGRVLFLCSASASIIVALCYLRCQNTWSPSLCRPHCPFSPFEGQHLNPNHRLLLFC</sequence>
<dbReference type="AlphaFoldDB" id="A0A4D6LZ91"/>
<protein>
    <submittedName>
        <fullName evidence="1">Uncharacterized protein</fullName>
    </submittedName>
</protein>
<evidence type="ECO:0000313" key="1">
    <source>
        <dbReference type="EMBL" id="QCD93286.1"/>
    </source>
</evidence>